<keyword evidence="2" id="KW-1185">Reference proteome</keyword>
<gene>
    <name evidence="1" type="ORF">GMARGA_LOCUS6416</name>
</gene>
<reference evidence="1 2" key="1">
    <citation type="submission" date="2021-06" db="EMBL/GenBank/DDBJ databases">
        <authorList>
            <person name="Kallberg Y."/>
            <person name="Tangrot J."/>
            <person name="Rosling A."/>
        </authorList>
    </citation>
    <scope>NUCLEOTIDE SEQUENCE [LARGE SCALE GENOMIC DNA]</scope>
    <source>
        <strain evidence="1 2">120-4 pot B 10/14</strain>
    </source>
</reference>
<dbReference type="SUPFAM" id="SSF117281">
    <property type="entry name" value="Kelch motif"/>
    <property type="match status" value="1"/>
</dbReference>
<sequence length="140" mass="15876">MATLVNDRIYFFGGSRRIPMISPSWIQTHQFNLSGDVFYLDLSSQFNVDLPPLTDLSFTSRMPFGSEKGVTVLENVCQELTDYHFPGADPLQSLLIIYIFGGRVQIDTSSDVFILFDDFSTFDTLLLKWSNLSLPNHPSK</sequence>
<proteinExistence type="predicted"/>
<accession>A0ABN7UGI8</accession>
<evidence type="ECO:0000313" key="2">
    <source>
        <dbReference type="Proteomes" id="UP000789901"/>
    </source>
</evidence>
<protein>
    <submittedName>
        <fullName evidence="1">22356_t:CDS:1</fullName>
    </submittedName>
</protein>
<comment type="caution">
    <text evidence="1">The sequence shown here is derived from an EMBL/GenBank/DDBJ whole genome shotgun (WGS) entry which is preliminary data.</text>
</comment>
<evidence type="ECO:0000313" key="1">
    <source>
        <dbReference type="EMBL" id="CAG8591182.1"/>
    </source>
</evidence>
<name>A0ABN7UGI8_GIGMA</name>
<dbReference type="Proteomes" id="UP000789901">
    <property type="component" value="Unassembled WGS sequence"/>
</dbReference>
<dbReference type="InterPro" id="IPR015915">
    <property type="entry name" value="Kelch-typ_b-propeller"/>
</dbReference>
<dbReference type="EMBL" id="CAJVQB010002901">
    <property type="protein sequence ID" value="CAG8591182.1"/>
    <property type="molecule type" value="Genomic_DNA"/>
</dbReference>
<organism evidence="1 2">
    <name type="scientific">Gigaspora margarita</name>
    <dbReference type="NCBI Taxonomy" id="4874"/>
    <lineage>
        <taxon>Eukaryota</taxon>
        <taxon>Fungi</taxon>
        <taxon>Fungi incertae sedis</taxon>
        <taxon>Mucoromycota</taxon>
        <taxon>Glomeromycotina</taxon>
        <taxon>Glomeromycetes</taxon>
        <taxon>Diversisporales</taxon>
        <taxon>Gigasporaceae</taxon>
        <taxon>Gigaspora</taxon>
    </lineage>
</organism>